<keyword evidence="2" id="KW-0456">Lyase</keyword>
<dbReference type="Proteomes" id="UP000675554">
    <property type="component" value="Unassembled WGS sequence"/>
</dbReference>
<dbReference type="AlphaFoldDB" id="A0A8T4J3P2"/>
<dbReference type="GO" id="GO:0046872">
    <property type="term" value="F:metal ion binding"/>
    <property type="evidence" value="ECO:0007669"/>
    <property type="project" value="UniProtKB-KW"/>
</dbReference>
<keyword evidence="4" id="KW-1185">Reference proteome</keyword>
<dbReference type="InterPro" id="IPR002762">
    <property type="entry name" value="CbiX-like"/>
</dbReference>
<gene>
    <name evidence="3" type="ORF">KDA82_35045</name>
</gene>
<dbReference type="Pfam" id="PF01903">
    <property type="entry name" value="CbiX"/>
    <property type="match status" value="1"/>
</dbReference>
<proteinExistence type="predicted"/>
<accession>A0A8T4J3P2</accession>
<name>A0A8T4J3P2_9ACTN</name>
<reference evidence="3" key="1">
    <citation type="submission" date="2021-04" db="EMBL/GenBank/DDBJ databases">
        <title>Sequencing of actinobacteria type strains.</title>
        <authorList>
            <person name="Nguyen G.-S."/>
            <person name="Wentzel A."/>
        </authorList>
    </citation>
    <scope>NUCLEOTIDE SEQUENCE</scope>
    <source>
        <strain evidence="3">DSM 42095</strain>
    </source>
</reference>
<dbReference type="InterPro" id="IPR050963">
    <property type="entry name" value="Sirohydro_Cobaltochel/CbiX"/>
</dbReference>
<protein>
    <submittedName>
        <fullName evidence="3">CbiX/SirB N-terminal domain-containing protein</fullName>
    </submittedName>
</protein>
<feature type="non-terminal residue" evidence="3">
    <location>
        <position position="68"/>
    </location>
</feature>
<keyword evidence="1" id="KW-0479">Metal-binding</keyword>
<dbReference type="CDD" id="cd03416">
    <property type="entry name" value="CbiX_SirB_N"/>
    <property type="match status" value="1"/>
</dbReference>
<evidence type="ECO:0000256" key="2">
    <source>
        <dbReference type="ARBA" id="ARBA00023239"/>
    </source>
</evidence>
<dbReference type="GO" id="GO:0016829">
    <property type="term" value="F:lyase activity"/>
    <property type="evidence" value="ECO:0007669"/>
    <property type="project" value="UniProtKB-KW"/>
</dbReference>
<sequence>EAFRSFVGELGKRNPEIPVSGGFIELSPPPLADSVSELVDSGVSNFAAVPLMLVSAGHAKGDIPAALA</sequence>
<dbReference type="PANTHER" id="PTHR33542:SF3">
    <property type="entry name" value="SIROHYDROCHLORIN FERROCHELATASE, CHLOROPLASTIC"/>
    <property type="match status" value="1"/>
</dbReference>
<dbReference type="PANTHER" id="PTHR33542">
    <property type="entry name" value="SIROHYDROCHLORIN FERROCHELATASE, CHLOROPLASTIC"/>
    <property type="match status" value="1"/>
</dbReference>
<organism evidence="3 4">
    <name type="scientific">Streptomyces daliensis</name>
    <dbReference type="NCBI Taxonomy" id="299421"/>
    <lineage>
        <taxon>Bacteria</taxon>
        <taxon>Bacillati</taxon>
        <taxon>Actinomycetota</taxon>
        <taxon>Actinomycetes</taxon>
        <taxon>Kitasatosporales</taxon>
        <taxon>Streptomycetaceae</taxon>
        <taxon>Streptomyces</taxon>
    </lineage>
</organism>
<dbReference type="SUPFAM" id="SSF53800">
    <property type="entry name" value="Chelatase"/>
    <property type="match status" value="1"/>
</dbReference>
<dbReference type="Gene3D" id="3.40.50.1400">
    <property type="match status" value="1"/>
</dbReference>
<evidence type="ECO:0000313" key="4">
    <source>
        <dbReference type="Proteomes" id="UP000675554"/>
    </source>
</evidence>
<evidence type="ECO:0000313" key="3">
    <source>
        <dbReference type="EMBL" id="MBR7678110.1"/>
    </source>
</evidence>
<evidence type="ECO:0000256" key="1">
    <source>
        <dbReference type="ARBA" id="ARBA00022723"/>
    </source>
</evidence>
<comment type="caution">
    <text evidence="3">The sequence shown here is derived from an EMBL/GenBank/DDBJ whole genome shotgun (WGS) entry which is preliminary data.</text>
</comment>
<feature type="non-terminal residue" evidence="3">
    <location>
        <position position="1"/>
    </location>
</feature>
<dbReference type="EMBL" id="JAGSMN010001214">
    <property type="protein sequence ID" value="MBR7678110.1"/>
    <property type="molecule type" value="Genomic_DNA"/>
</dbReference>